<proteinExistence type="predicted"/>
<feature type="compositionally biased region" description="Low complexity" evidence="1">
    <location>
        <begin position="10"/>
        <end position="21"/>
    </location>
</feature>
<protein>
    <submittedName>
        <fullName evidence="2">Uncharacterized protein</fullName>
    </submittedName>
</protein>
<gene>
    <name evidence="2" type="ORF">G3I66_41985</name>
</gene>
<feature type="compositionally biased region" description="Basic and acidic residues" evidence="1">
    <location>
        <begin position="22"/>
        <end position="37"/>
    </location>
</feature>
<dbReference type="EMBL" id="JAAGMQ010001231">
    <property type="protein sequence ID" value="NEC39652.1"/>
    <property type="molecule type" value="Genomic_DNA"/>
</dbReference>
<sequence>MGRHSRRGPAPKADAADTAAARARESRAGRPDPRRTDGPSQEPQRPYRPQGPHQAQWPHQSQGGEGAAPRGAAPGDVPGARQGYAGPGP</sequence>
<name>A0A6G3TSR7_9ACTN</name>
<evidence type="ECO:0000313" key="3">
    <source>
        <dbReference type="Proteomes" id="UP000475666"/>
    </source>
</evidence>
<feature type="compositionally biased region" description="Low complexity" evidence="1">
    <location>
        <begin position="67"/>
        <end position="80"/>
    </location>
</feature>
<dbReference type="AlphaFoldDB" id="A0A6G3TSR7"/>
<comment type="caution">
    <text evidence="2">The sequence shown here is derived from an EMBL/GenBank/DDBJ whole genome shotgun (WGS) entry which is preliminary data.</text>
</comment>
<feature type="non-terminal residue" evidence="2">
    <location>
        <position position="89"/>
    </location>
</feature>
<organism evidence="2 3">
    <name type="scientific">Streptomyces rubrogriseus</name>
    <dbReference type="NCBI Taxonomy" id="194673"/>
    <lineage>
        <taxon>Bacteria</taxon>
        <taxon>Bacillati</taxon>
        <taxon>Actinomycetota</taxon>
        <taxon>Actinomycetes</taxon>
        <taxon>Kitasatosporales</taxon>
        <taxon>Streptomycetaceae</taxon>
        <taxon>Streptomyces</taxon>
        <taxon>Streptomyces violaceoruber group</taxon>
    </lineage>
</organism>
<feature type="region of interest" description="Disordered" evidence="1">
    <location>
        <begin position="1"/>
        <end position="89"/>
    </location>
</feature>
<evidence type="ECO:0000313" key="2">
    <source>
        <dbReference type="EMBL" id="NEC39652.1"/>
    </source>
</evidence>
<evidence type="ECO:0000256" key="1">
    <source>
        <dbReference type="SAM" id="MobiDB-lite"/>
    </source>
</evidence>
<reference evidence="2 3" key="1">
    <citation type="submission" date="2020-01" db="EMBL/GenBank/DDBJ databases">
        <title>Insect and environment-associated Actinomycetes.</title>
        <authorList>
            <person name="Currrie C."/>
            <person name="Chevrette M."/>
            <person name="Carlson C."/>
            <person name="Stubbendieck R."/>
            <person name="Wendt-Pienkowski E."/>
        </authorList>
    </citation>
    <scope>NUCLEOTIDE SEQUENCE [LARGE SCALE GENOMIC DNA]</scope>
    <source>
        <strain evidence="2 3">SID7739</strain>
    </source>
</reference>
<dbReference type="Proteomes" id="UP000475666">
    <property type="component" value="Unassembled WGS sequence"/>
</dbReference>
<accession>A0A6G3TSR7</accession>